<evidence type="ECO:0000256" key="5">
    <source>
        <dbReference type="ARBA" id="ARBA00023136"/>
    </source>
</evidence>
<feature type="transmembrane region" description="Helical" evidence="6">
    <location>
        <begin position="12"/>
        <end position="30"/>
    </location>
</feature>
<keyword evidence="8" id="KW-1185">Reference proteome</keyword>
<dbReference type="PANTHER" id="PTHR33529:SF2">
    <property type="entry name" value="LIPOPOLYSACCHARIDE EXPORT SYSTEM PERMEASE PROTEIN LPTG"/>
    <property type="match status" value="1"/>
</dbReference>
<dbReference type="Proteomes" id="UP000020766">
    <property type="component" value="Unassembled WGS sequence"/>
</dbReference>
<keyword evidence="3 6" id="KW-0812">Transmembrane</keyword>
<comment type="subcellular location">
    <subcellularLocation>
        <location evidence="1">Cell membrane</location>
        <topology evidence="1">Multi-pass membrane protein</topology>
    </subcellularLocation>
</comment>
<evidence type="ECO:0000256" key="1">
    <source>
        <dbReference type="ARBA" id="ARBA00004651"/>
    </source>
</evidence>
<feature type="transmembrane region" description="Helical" evidence="6">
    <location>
        <begin position="317"/>
        <end position="338"/>
    </location>
</feature>
<dbReference type="GO" id="GO:0055085">
    <property type="term" value="P:transmembrane transport"/>
    <property type="evidence" value="ECO:0007669"/>
    <property type="project" value="InterPro"/>
</dbReference>
<keyword evidence="2" id="KW-1003">Cell membrane</keyword>
<organism evidence="7 8">
    <name type="scientific">Comamonas aquatica DA1877</name>
    <dbReference type="NCBI Taxonomy" id="1457173"/>
    <lineage>
        <taxon>Bacteria</taxon>
        <taxon>Pseudomonadati</taxon>
        <taxon>Pseudomonadota</taxon>
        <taxon>Betaproteobacteria</taxon>
        <taxon>Burkholderiales</taxon>
        <taxon>Comamonadaceae</taxon>
        <taxon>Comamonas</taxon>
    </lineage>
</organism>
<dbReference type="NCBIfam" id="TIGR04408">
    <property type="entry name" value="LptG_lptG"/>
    <property type="match status" value="1"/>
</dbReference>
<dbReference type="Pfam" id="PF03739">
    <property type="entry name" value="LptF_LptG"/>
    <property type="match status" value="1"/>
</dbReference>
<feature type="transmembrane region" description="Helical" evidence="6">
    <location>
        <begin position="68"/>
        <end position="85"/>
    </location>
</feature>
<dbReference type="STRING" id="225991.MA05_10045"/>
<dbReference type="AlphaFoldDB" id="A0A014QEX1"/>
<proteinExistence type="predicted"/>
<accession>A0A014QEX1</accession>
<keyword evidence="5 6" id="KW-0472">Membrane</keyword>
<evidence type="ECO:0000256" key="2">
    <source>
        <dbReference type="ARBA" id="ARBA00022475"/>
    </source>
</evidence>
<gene>
    <name evidence="7" type="ORF">AX13_00490</name>
</gene>
<evidence type="ECO:0000313" key="8">
    <source>
        <dbReference type="Proteomes" id="UP000020766"/>
    </source>
</evidence>
<feature type="transmembrane region" description="Helical" evidence="6">
    <location>
        <begin position="291"/>
        <end position="310"/>
    </location>
</feature>
<dbReference type="InterPro" id="IPR005495">
    <property type="entry name" value="LptG/LptF_permease"/>
</dbReference>
<dbReference type="InterPro" id="IPR011249">
    <property type="entry name" value="Metalloenz_LuxS/M16"/>
</dbReference>
<reference evidence="7 8" key="1">
    <citation type="submission" date="2014-01" db="EMBL/GenBank/DDBJ databases">
        <title>Interspecies Systems Biology Uncovers Metabolites Affecting C. elegans Gene Expression and Life History Traits.</title>
        <authorList>
            <person name="Watson E."/>
            <person name="Macneil L.T."/>
            <person name="Ritter A.D."/>
            <person name="Yilmaz L.S."/>
            <person name="Rosebrock A.P."/>
            <person name="Caudy A.A."/>
            <person name="Walhout A.J."/>
        </authorList>
    </citation>
    <scope>NUCLEOTIDE SEQUENCE [LARGE SCALE GENOMIC DNA]</scope>
    <source>
        <strain evidence="7 8">DA1877</strain>
    </source>
</reference>
<evidence type="ECO:0000256" key="6">
    <source>
        <dbReference type="SAM" id="Phobius"/>
    </source>
</evidence>
<protein>
    <submittedName>
        <fullName evidence="7">YjgP/YjgQ family permease</fullName>
    </submittedName>
</protein>
<dbReference type="GO" id="GO:0043190">
    <property type="term" value="C:ATP-binding cassette (ABC) transporter complex"/>
    <property type="evidence" value="ECO:0007669"/>
    <property type="project" value="InterPro"/>
</dbReference>
<feature type="transmembrane region" description="Helical" evidence="6">
    <location>
        <begin position="106"/>
        <end position="126"/>
    </location>
</feature>
<feature type="transmembrane region" description="Helical" evidence="6">
    <location>
        <begin position="350"/>
        <end position="373"/>
    </location>
</feature>
<dbReference type="PATRIC" id="fig|1457173.3.peg.96"/>
<dbReference type="EMBL" id="JBOK01000001">
    <property type="protein sequence ID" value="EXU81767.1"/>
    <property type="molecule type" value="Genomic_DNA"/>
</dbReference>
<dbReference type="SUPFAM" id="SSF63411">
    <property type="entry name" value="LuxS/MPP-like metallohydrolase"/>
    <property type="match status" value="1"/>
</dbReference>
<dbReference type="PANTHER" id="PTHR33529">
    <property type="entry name" value="SLR0882 PROTEIN-RELATED"/>
    <property type="match status" value="1"/>
</dbReference>
<evidence type="ECO:0000256" key="3">
    <source>
        <dbReference type="ARBA" id="ARBA00022692"/>
    </source>
</evidence>
<dbReference type="GO" id="GO:0046872">
    <property type="term" value="F:metal ion binding"/>
    <property type="evidence" value="ECO:0007669"/>
    <property type="project" value="InterPro"/>
</dbReference>
<comment type="caution">
    <text evidence="7">The sequence shown here is derived from an EMBL/GenBank/DDBJ whole genome shotgun (WGS) entry which is preliminary data.</text>
</comment>
<dbReference type="GO" id="GO:0015920">
    <property type="term" value="P:lipopolysaccharide transport"/>
    <property type="evidence" value="ECO:0007669"/>
    <property type="project" value="TreeGrafter"/>
</dbReference>
<name>A0A014QEX1_9BURK</name>
<sequence>MKTLRRLIYRDTVSAIGFVALAFLALFFFFDLLDEMGDVGRTVGDTTYTVWHALLAVSLGIPNHLYELLPIAVLIGSIFVMARFAQSSEFTIMRTSGLGPWLALRTMLLLGACFVVLTVAVGDYIAPAAERMALVAKAKYLGKASTTGSTGAWLKEKNNGNTLAVNVRAVRADGALQDIRVFQFDGQGRMVLQIHADSGQVQSTATAWDLTNARIARFRYTPDAQGAETAQVTREQAPSLEWPTSITSEMLVAAVHKPDRMPTLELFQFIQHLKANDQSAQKYEIEFWRKVFYPLSCLVMVVLALPFAYLHFRSGGIAGYVFGGVMAGISFFLLNNVFGYAGNLQNWSPMLTAAAPGLIYSILSLGAFAWLVIRR</sequence>
<keyword evidence="4 6" id="KW-1133">Transmembrane helix</keyword>
<evidence type="ECO:0000313" key="7">
    <source>
        <dbReference type="EMBL" id="EXU81767.1"/>
    </source>
</evidence>
<dbReference type="InterPro" id="IPR030923">
    <property type="entry name" value="LptG"/>
</dbReference>
<evidence type="ECO:0000256" key="4">
    <source>
        <dbReference type="ARBA" id="ARBA00022989"/>
    </source>
</evidence>
<dbReference type="RefSeq" id="WP_043377832.1">
    <property type="nucleotide sequence ID" value="NZ_JBOK01000001.1"/>
</dbReference>